<comment type="caution">
    <text evidence="3">The sequence shown here is derived from an EMBL/GenBank/DDBJ whole genome shotgun (WGS) entry which is preliminary data.</text>
</comment>
<evidence type="ECO:0000313" key="4">
    <source>
        <dbReference type="Proteomes" id="UP001172155"/>
    </source>
</evidence>
<dbReference type="Pfam" id="PF22998">
    <property type="entry name" value="GNAT_LYC1-like"/>
    <property type="match status" value="1"/>
</dbReference>
<dbReference type="InterPro" id="IPR055100">
    <property type="entry name" value="GNAT_LYC1-like"/>
</dbReference>
<dbReference type="PANTHER" id="PTHR34815:SF4">
    <property type="entry name" value="N-ACETYLTRANSFERASE DOMAIN-CONTAINING PROTEIN"/>
    <property type="match status" value="1"/>
</dbReference>
<gene>
    <name evidence="3" type="ORF">B0T18DRAFT_392741</name>
</gene>
<dbReference type="EMBL" id="JAUKUD010000005">
    <property type="protein sequence ID" value="KAK0744082.1"/>
    <property type="molecule type" value="Genomic_DNA"/>
</dbReference>
<dbReference type="AlphaFoldDB" id="A0AA40ERF9"/>
<name>A0AA40ERF9_9PEZI</name>
<dbReference type="PANTHER" id="PTHR34815">
    <property type="entry name" value="LYSINE ACETYLTRANSFERASE"/>
    <property type="match status" value="1"/>
</dbReference>
<dbReference type="Proteomes" id="UP001172155">
    <property type="component" value="Unassembled WGS sequence"/>
</dbReference>
<keyword evidence="4" id="KW-1185">Reference proteome</keyword>
<dbReference type="InterPro" id="IPR053013">
    <property type="entry name" value="LAT"/>
</dbReference>
<organism evidence="3 4">
    <name type="scientific">Schizothecium vesticola</name>
    <dbReference type="NCBI Taxonomy" id="314040"/>
    <lineage>
        <taxon>Eukaryota</taxon>
        <taxon>Fungi</taxon>
        <taxon>Dikarya</taxon>
        <taxon>Ascomycota</taxon>
        <taxon>Pezizomycotina</taxon>
        <taxon>Sordariomycetes</taxon>
        <taxon>Sordariomycetidae</taxon>
        <taxon>Sordariales</taxon>
        <taxon>Schizotheciaceae</taxon>
        <taxon>Schizothecium</taxon>
    </lineage>
</organism>
<feature type="domain" description="LYC1 C-terminal" evidence="2">
    <location>
        <begin position="197"/>
        <end position="390"/>
    </location>
</feature>
<feature type="region of interest" description="Disordered" evidence="1">
    <location>
        <begin position="1"/>
        <end position="21"/>
    </location>
</feature>
<evidence type="ECO:0000256" key="1">
    <source>
        <dbReference type="SAM" id="MobiDB-lite"/>
    </source>
</evidence>
<protein>
    <recommendedName>
        <fullName evidence="2">LYC1 C-terminal domain-containing protein</fullName>
    </recommendedName>
</protein>
<accession>A0AA40ERF9</accession>
<feature type="compositionally biased region" description="Pro residues" evidence="1">
    <location>
        <begin position="1"/>
        <end position="11"/>
    </location>
</feature>
<dbReference type="SUPFAM" id="SSF55729">
    <property type="entry name" value="Acyl-CoA N-acyltransferases (Nat)"/>
    <property type="match status" value="1"/>
</dbReference>
<evidence type="ECO:0000259" key="2">
    <source>
        <dbReference type="Pfam" id="PF22998"/>
    </source>
</evidence>
<proteinExistence type="predicted"/>
<evidence type="ECO:0000313" key="3">
    <source>
        <dbReference type="EMBL" id="KAK0744082.1"/>
    </source>
</evidence>
<dbReference type="InterPro" id="IPR016181">
    <property type="entry name" value="Acyl_CoA_acyltransferase"/>
</dbReference>
<dbReference type="Gene3D" id="3.40.630.30">
    <property type="match status" value="1"/>
</dbReference>
<sequence length="390" mass="43447">MGSTTPPPPSSFPDKTSPSLVLAHPTDHERRLTWSLTHAQWGPALTHDGYVRREAYMTTVPLAKDGGITHWILTDGSLPPDARPIYSSCETLRKRAVRTTTGTAGDLVDGIAHGVGSVFTDPRFRGRGYAGRMMREVGERLRGWQAGGEKEVLCSVLYSDIGKAFYARSGWAAFASRHVAFRPAAGWVAGRNGCEDGGARTIGYHELAELCSVDEKLLRREMAERGRQGRTCVALVPDLDQLLWHLMREDYMTKHIFGRTPPVKGAVFGEPGRRVWAVWTRGYYGGLESREGNTLHVLRVVMEDEGQPDEYLARGFREIVRIAQAEATEWLSQDLQLWNPSPKLATAIKESGLDCEFVDRDTESIASLMLYGESETTDVDWVANEKYGWC</sequence>
<reference evidence="3" key="1">
    <citation type="submission" date="2023-06" db="EMBL/GenBank/DDBJ databases">
        <title>Genome-scale phylogeny and comparative genomics of the fungal order Sordariales.</title>
        <authorList>
            <consortium name="Lawrence Berkeley National Laboratory"/>
            <person name="Hensen N."/>
            <person name="Bonometti L."/>
            <person name="Westerberg I."/>
            <person name="Brannstrom I.O."/>
            <person name="Guillou S."/>
            <person name="Cros-Aarteil S."/>
            <person name="Calhoun S."/>
            <person name="Haridas S."/>
            <person name="Kuo A."/>
            <person name="Mondo S."/>
            <person name="Pangilinan J."/>
            <person name="Riley R."/>
            <person name="LaButti K."/>
            <person name="Andreopoulos B."/>
            <person name="Lipzen A."/>
            <person name="Chen C."/>
            <person name="Yanf M."/>
            <person name="Daum C."/>
            <person name="Ng V."/>
            <person name="Clum A."/>
            <person name="Steindorff A."/>
            <person name="Ohm R."/>
            <person name="Martin F."/>
            <person name="Silar P."/>
            <person name="Natvig D."/>
            <person name="Lalanne C."/>
            <person name="Gautier V."/>
            <person name="Ament-velasquez S.L."/>
            <person name="Kruys A."/>
            <person name="Hutchinson M.I."/>
            <person name="Powell A.J."/>
            <person name="Barry K."/>
            <person name="Miller A.N."/>
            <person name="Grigoriev I.V."/>
            <person name="Debuchy R."/>
            <person name="Gladieux P."/>
            <person name="Thoren M.H."/>
            <person name="Johannesson H."/>
        </authorList>
    </citation>
    <scope>NUCLEOTIDE SEQUENCE</scope>
    <source>
        <strain evidence="3">SMH3187-1</strain>
    </source>
</reference>